<sequence length="148" mass="16942">MEITNLATYINIFTGCMVNLINYQNIDLPSDISSPIWTTRFREIPLCTGGAQGGERFVMYSCLVLPDKYYGILPSDYYEEYVKRKYDLASRVSQGRPQYHALVKDISSRGSYGRHKSGRRLIGPGTHLFHGKVFMPFRMDAFSEDPLI</sequence>
<proteinExistence type="predicted"/>
<reference evidence="1 2" key="1">
    <citation type="submission" date="2015-12" db="EMBL/GenBank/DDBJ databases">
        <title>The genome of Folsomia candida.</title>
        <authorList>
            <person name="Faddeeva A."/>
            <person name="Derks M.F."/>
            <person name="Anvar Y."/>
            <person name="Smit S."/>
            <person name="Van Straalen N."/>
            <person name="Roelofs D."/>
        </authorList>
    </citation>
    <scope>NUCLEOTIDE SEQUENCE [LARGE SCALE GENOMIC DNA]</scope>
    <source>
        <strain evidence="1 2">VU population</strain>
        <tissue evidence="1">Whole body</tissue>
    </source>
</reference>
<evidence type="ECO:0000313" key="1">
    <source>
        <dbReference type="EMBL" id="OXA41357.1"/>
    </source>
</evidence>
<dbReference type="Proteomes" id="UP000198287">
    <property type="component" value="Unassembled WGS sequence"/>
</dbReference>
<accession>A0A226D9D6</accession>
<organism evidence="1 2">
    <name type="scientific">Folsomia candida</name>
    <name type="common">Springtail</name>
    <dbReference type="NCBI Taxonomy" id="158441"/>
    <lineage>
        <taxon>Eukaryota</taxon>
        <taxon>Metazoa</taxon>
        <taxon>Ecdysozoa</taxon>
        <taxon>Arthropoda</taxon>
        <taxon>Hexapoda</taxon>
        <taxon>Collembola</taxon>
        <taxon>Entomobryomorpha</taxon>
        <taxon>Isotomoidea</taxon>
        <taxon>Isotomidae</taxon>
        <taxon>Proisotominae</taxon>
        <taxon>Folsomia</taxon>
    </lineage>
</organism>
<comment type="caution">
    <text evidence="1">The sequence shown here is derived from an EMBL/GenBank/DDBJ whole genome shotgun (WGS) entry which is preliminary data.</text>
</comment>
<protein>
    <submittedName>
        <fullName evidence="1">Uncharacterized protein</fullName>
    </submittedName>
</protein>
<evidence type="ECO:0000313" key="2">
    <source>
        <dbReference type="Proteomes" id="UP000198287"/>
    </source>
</evidence>
<name>A0A226D9D6_FOLCA</name>
<dbReference type="EMBL" id="LNIX01000029">
    <property type="protein sequence ID" value="OXA41357.1"/>
    <property type="molecule type" value="Genomic_DNA"/>
</dbReference>
<gene>
    <name evidence="1" type="ORF">Fcan01_23627</name>
</gene>
<keyword evidence="2" id="KW-1185">Reference proteome</keyword>
<dbReference type="AlphaFoldDB" id="A0A226D9D6"/>